<name>A0A816RZF3_BRANA</name>
<evidence type="ECO:0000256" key="1">
    <source>
        <dbReference type="ARBA" id="ARBA00022723"/>
    </source>
</evidence>
<evidence type="ECO:0000313" key="4">
    <source>
        <dbReference type="EMBL" id="CAF2075822.1"/>
    </source>
</evidence>
<dbReference type="Proteomes" id="UP001295469">
    <property type="component" value="Chromosome C01"/>
</dbReference>
<dbReference type="SUPFAM" id="SSF51197">
    <property type="entry name" value="Clavaminate synthase-like"/>
    <property type="match status" value="1"/>
</dbReference>
<evidence type="ECO:0000256" key="2">
    <source>
        <dbReference type="ARBA" id="ARBA00023004"/>
    </source>
</evidence>
<evidence type="ECO:0000259" key="3">
    <source>
        <dbReference type="Pfam" id="PF14226"/>
    </source>
</evidence>
<organism evidence="4">
    <name type="scientific">Brassica napus</name>
    <name type="common">Rape</name>
    <dbReference type="NCBI Taxonomy" id="3708"/>
    <lineage>
        <taxon>Eukaryota</taxon>
        <taxon>Viridiplantae</taxon>
        <taxon>Streptophyta</taxon>
        <taxon>Embryophyta</taxon>
        <taxon>Tracheophyta</taxon>
        <taxon>Spermatophyta</taxon>
        <taxon>Magnoliopsida</taxon>
        <taxon>eudicotyledons</taxon>
        <taxon>Gunneridae</taxon>
        <taxon>Pentapetalae</taxon>
        <taxon>rosids</taxon>
        <taxon>malvids</taxon>
        <taxon>Brassicales</taxon>
        <taxon>Brassicaceae</taxon>
        <taxon>Brassiceae</taxon>
        <taxon>Brassica</taxon>
    </lineage>
</organism>
<keyword evidence="1" id="KW-0479">Metal-binding</keyword>
<accession>A0A816RZF3</accession>
<feature type="domain" description="Non-haem dioxygenase N-terminal" evidence="3">
    <location>
        <begin position="55"/>
        <end position="111"/>
    </location>
</feature>
<dbReference type="GO" id="GO:0046872">
    <property type="term" value="F:metal ion binding"/>
    <property type="evidence" value="ECO:0007669"/>
    <property type="project" value="UniProtKB-KW"/>
</dbReference>
<keyword evidence="2" id="KW-0408">Iron</keyword>
<dbReference type="AlphaFoldDB" id="A0A816RZF3"/>
<dbReference type="InterPro" id="IPR026992">
    <property type="entry name" value="DIOX_N"/>
</dbReference>
<proteinExistence type="predicted"/>
<reference evidence="4" key="1">
    <citation type="submission" date="2021-01" db="EMBL/GenBank/DDBJ databases">
        <authorList>
            <consortium name="Genoscope - CEA"/>
            <person name="William W."/>
        </authorList>
    </citation>
    <scope>NUCLEOTIDE SEQUENCE</scope>
</reference>
<dbReference type="EMBL" id="HG994365">
    <property type="protein sequence ID" value="CAF2075822.1"/>
    <property type="molecule type" value="Genomic_DNA"/>
</dbReference>
<gene>
    <name evidence="4" type="ORF">DARMORV10_C01P37570.1</name>
</gene>
<dbReference type="Gene3D" id="2.60.120.330">
    <property type="entry name" value="B-lactam Antibiotic, Isopenicillin N Synthase, Chain"/>
    <property type="match status" value="1"/>
</dbReference>
<dbReference type="Pfam" id="PF14226">
    <property type="entry name" value="DIOX_N"/>
    <property type="match status" value="1"/>
</dbReference>
<protein>
    <submittedName>
        <fullName evidence="4">(rape) hypothetical protein</fullName>
    </submittedName>
</protein>
<dbReference type="InterPro" id="IPR027443">
    <property type="entry name" value="IPNS-like_sf"/>
</dbReference>
<sequence length="126" mass="14486">MECITKLPFNENETEDSLLTTFDSMVLYDQENQVPREFVWPDHQKPSPNVPILQVPLIDLAGFLSDDPFLVSEATRLVAEGAKQHGFFLVTNHGVDERLLSSAYTSMDKFFFCHRLVRNRRLWGVA</sequence>